<comment type="caution">
    <text evidence="2">The sequence shown here is derived from an EMBL/GenBank/DDBJ whole genome shotgun (WGS) entry which is preliminary data.</text>
</comment>
<evidence type="ECO:0000259" key="1">
    <source>
        <dbReference type="Pfam" id="PF07727"/>
    </source>
</evidence>
<accession>A0A699GKC2</accession>
<evidence type="ECO:0000313" key="2">
    <source>
        <dbReference type="EMBL" id="GEU44362.1"/>
    </source>
</evidence>
<dbReference type="InterPro" id="IPR013103">
    <property type="entry name" value="RVT_2"/>
</dbReference>
<organism evidence="2">
    <name type="scientific">Tanacetum cinerariifolium</name>
    <name type="common">Dalmatian daisy</name>
    <name type="synonym">Chrysanthemum cinerariifolium</name>
    <dbReference type="NCBI Taxonomy" id="118510"/>
    <lineage>
        <taxon>Eukaryota</taxon>
        <taxon>Viridiplantae</taxon>
        <taxon>Streptophyta</taxon>
        <taxon>Embryophyta</taxon>
        <taxon>Tracheophyta</taxon>
        <taxon>Spermatophyta</taxon>
        <taxon>Magnoliopsida</taxon>
        <taxon>eudicotyledons</taxon>
        <taxon>Gunneridae</taxon>
        <taxon>Pentapetalae</taxon>
        <taxon>asterids</taxon>
        <taxon>campanulids</taxon>
        <taxon>Asterales</taxon>
        <taxon>Asteraceae</taxon>
        <taxon>Asteroideae</taxon>
        <taxon>Anthemideae</taxon>
        <taxon>Anthemidinae</taxon>
        <taxon>Tanacetum</taxon>
    </lineage>
</organism>
<gene>
    <name evidence="2" type="ORF">Tci_016340</name>
</gene>
<reference evidence="2" key="1">
    <citation type="journal article" date="2019" name="Sci. Rep.">
        <title>Draft genome of Tanacetum cinerariifolium, the natural source of mosquito coil.</title>
        <authorList>
            <person name="Yamashiro T."/>
            <person name="Shiraishi A."/>
            <person name="Satake H."/>
            <person name="Nakayama K."/>
        </authorList>
    </citation>
    <scope>NUCLEOTIDE SEQUENCE</scope>
</reference>
<feature type="domain" description="Reverse transcriptase Ty1/copia-type" evidence="1">
    <location>
        <begin position="35"/>
        <end position="176"/>
    </location>
</feature>
<protein>
    <recommendedName>
        <fullName evidence="1">Reverse transcriptase Ty1/copia-type domain-containing protein</fullName>
    </recommendedName>
</protein>
<proteinExistence type="predicted"/>
<dbReference type="AlphaFoldDB" id="A0A699GKC2"/>
<dbReference type="Pfam" id="PF07727">
    <property type="entry name" value="RVT_2"/>
    <property type="match status" value="1"/>
</dbReference>
<name>A0A699GKC2_TANCI</name>
<sequence>MCIYTLSVSTMEPNVKEAMIDPGWIDFMQEELIQFKKKLDEENTIIRNKTRLVVRGSCQEEGIDFEESFTLVARMEAIKIFFAYAAHKLFIVFQMDVKTIFLHGLLKEFVYNYQPKGFIDADHPSHVYKMKKALYGLKQTARAWYGELSKFLLHNHFNKGTIDPTLFIRCFNNDILAVQDSDFELTRFSDADHAGCQDTFKSTSGKTQFLGEKLVIDDDEEVLTDDELSNLEEENLSDENEIAKIFRIKTDIFQFETPLCNMTYIQIYEWYDALEDDDLEDEALKEKAILEGSWGHKNREGLNFFSWLKERFGSYHELDYELMRKLEEFWWGKTEKEESSDDAWSNYSPNDENDAIQVDQEWFDNHKLIEDDDDVIDLDDCLIRQDVSNYVNEEDEVIQGKD</sequence>
<dbReference type="EMBL" id="BKCJ010001836">
    <property type="protein sequence ID" value="GEU44362.1"/>
    <property type="molecule type" value="Genomic_DNA"/>
</dbReference>